<dbReference type="SUPFAM" id="SSF50891">
    <property type="entry name" value="Cyclophilin-like"/>
    <property type="match status" value="1"/>
</dbReference>
<sequence>MADVADEGKRGREEEDDMVGPPLPPPGAEDGGDDDDQGMVGPAMPKPKKRKILEFEQQYLDALPSGQMYEKSYMHRDTVTHVVVTSSDFIITASVDGCLKFWKKQPTGIEFVKVYRAHLGAVDGLCASWDGTLCASLSRDKTVKVFDVLNFDLIVMLRTPFVPGVAEWIYKRGEAQARLAVSDFNSGDIAVYDARSGDAEPVTTLKVHRAPVTVMRYNAPADTVISSDSMGFIEYWAGTGYGAPTAPAVSWTMKLDTSLFDLAKAKTTARSLDLSLDGSQFAMCCADSRVRVFRFATGKLRRVYDESLEAAHELQKAGSPNFTLEDIDFGRRVAVERELAGSDTASPPNAVFDESGNFISYPSLLGIKVINLVTNQCVRILGKVENTERFLRIALYQGIAGRKGKAAKITPELLDKMPQPDPTLICSAFKRQRIYLFSRREPAELEEGGDAAAGGRDVFNEKPSLEDIMAAEAETPAAVLPRGVVIHTTKGDITLKLFPDECPRTVENFTTHAKNGYFDNLIFHRVIKGFMIQTGDPLGDGTGGESIWGGEFEDEFHKTLRHDRPGILSMANAGPGTNGSQFFITTVPTSWLDNKHTVFGRVVKGMDVVQAIEKSKVDKNDKPYEDIKMLNMTLLDALNDR</sequence>
<accession>A0A7S0N9A5</accession>
<dbReference type="PRINTS" id="PR00153">
    <property type="entry name" value="CSAPPISMRASE"/>
</dbReference>
<dbReference type="PROSITE" id="PS00170">
    <property type="entry name" value="CSA_PPIASE_1"/>
    <property type="match status" value="1"/>
</dbReference>
<dbReference type="GO" id="GO:0006457">
    <property type="term" value="P:protein folding"/>
    <property type="evidence" value="ECO:0007669"/>
    <property type="project" value="InterPro"/>
</dbReference>
<evidence type="ECO:0000313" key="9">
    <source>
        <dbReference type="EMBL" id="CAD8663855.1"/>
    </source>
</evidence>
<evidence type="ECO:0000256" key="4">
    <source>
        <dbReference type="ARBA" id="ARBA00022737"/>
    </source>
</evidence>
<keyword evidence="6" id="KW-0413">Isomerase</keyword>
<proteinExistence type="predicted"/>
<keyword evidence="5" id="KW-0697">Rotamase</keyword>
<dbReference type="InterPro" id="IPR002130">
    <property type="entry name" value="Cyclophilin-type_PPIase_dom"/>
</dbReference>
<evidence type="ECO:0000259" key="8">
    <source>
        <dbReference type="PROSITE" id="PS50072"/>
    </source>
</evidence>
<dbReference type="EC" id="5.2.1.8" evidence="2"/>
<dbReference type="GO" id="GO:0005634">
    <property type="term" value="C:nucleus"/>
    <property type="evidence" value="ECO:0007669"/>
    <property type="project" value="UniProtKB-ARBA"/>
</dbReference>
<evidence type="ECO:0000256" key="3">
    <source>
        <dbReference type="ARBA" id="ARBA00022574"/>
    </source>
</evidence>
<dbReference type="InterPro" id="IPR036322">
    <property type="entry name" value="WD40_repeat_dom_sf"/>
</dbReference>
<dbReference type="SUPFAM" id="SSF50978">
    <property type="entry name" value="WD40 repeat-like"/>
    <property type="match status" value="1"/>
</dbReference>
<dbReference type="Gene3D" id="2.40.100.10">
    <property type="entry name" value="Cyclophilin-like"/>
    <property type="match status" value="1"/>
</dbReference>
<name>A0A7S0N9A5_9CHLO</name>
<dbReference type="InterPro" id="IPR001680">
    <property type="entry name" value="WD40_rpt"/>
</dbReference>
<evidence type="ECO:0000256" key="5">
    <source>
        <dbReference type="ARBA" id="ARBA00023110"/>
    </source>
</evidence>
<dbReference type="InterPro" id="IPR029000">
    <property type="entry name" value="Cyclophilin-like_dom_sf"/>
</dbReference>
<protein>
    <recommendedName>
        <fullName evidence="2">peptidylprolyl isomerase</fullName>
        <ecNumber evidence="2">5.2.1.8</ecNumber>
    </recommendedName>
</protein>
<dbReference type="CDD" id="cd01927">
    <property type="entry name" value="cyclophilin_WD40"/>
    <property type="match status" value="1"/>
</dbReference>
<evidence type="ECO:0000256" key="6">
    <source>
        <dbReference type="ARBA" id="ARBA00023235"/>
    </source>
</evidence>
<dbReference type="Pfam" id="PF00400">
    <property type="entry name" value="WD40"/>
    <property type="match status" value="2"/>
</dbReference>
<dbReference type="GO" id="GO:0003755">
    <property type="term" value="F:peptidyl-prolyl cis-trans isomerase activity"/>
    <property type="evidence" value="ECO:0007669"/>
    <property type="project" value="UniProtKB-KW"/>
</dbReference>
<dbReference type="Gene3D" id="2.130.10.10">
    <property type="entry name" value="YVTN repeat-like/Quinoprotein amine dehydrogenase"/>
    <property type="match status" value="2"/>
</dbReference>
<organism evidence="9">
    <name type="scientific">Chlamydomonas leiostraca</name>
    <dbReference type="NCBI Taxonomy" id="1034604"/>
    <lineage>
        <taxon>Eukaryota</taxon>
        <taxon>Viridiplantae</taxon>
        <taxon>Chlorophyta</taxon>
        <taxon>core chlorophytes</taxon>
        <taxon>Chlorophyceae</taxon>
        <taxon>CS clade</taxon>
        <taxon>Chlamydomonadales</taxon>
        <taxon>Chlamydomonadaceae</taxon>
        <taxon>Chlamydomonas</taxon>
    </lineage>
</organism>
<dbReference type="InterPro" id="IPR044666">
    <property type="entry name" value="Cyclophilin_A-like"/>
</dbReference>
<keyword evidence="3" id="KW-0853">WD repeat</keyword>
<reference evidence="9" key="1">
    <citation type="submission" date="2021-01" db="EMBL/GenBank/DDBJ databases">
        <authorList>
            <person name="Corre E."/>
            <person name="Pelletier E."/>
            <person name="Niang G."/>
            <person name="Scheremetjew M."/>
            <person name="Finn R."/>
            <person name="Kale V."/>
            <person name="Holt S."/>
            <person name="Cochrane G."/>
            <person name="Meng A."/>
            <person name="Brown T."/>
            <person name="Cohen L."/>
        </authorList>
    </citation>
    <scope>NUCLEOTIDE SEQUENCE</scope>
    <source>
        <strain evidence="9">SAG 11-49</strain>
    </source>
</reference>
<dbReference type="FunFam" id="2.40.100.10:FF:000003">
    <property type="entry name" value="Peptidylprolyl isomerase domain and WD repeat-containing 1"/>
    <property type="match status" value="1"/>
</dbReference>
<dbReference type="PANTHER" id="PTHR45625:SF4">
    <property type="entry name" value="PEPTIDYLPROLYL ISOMERASE DOMAIN AND WD REPEAT-CONTAINING PROTEIN 1"/>
    <property type="match status" value="1"/>
</dbReference>
<feature type="compositionally biased region" description="Basic and acidic residues" evidence="7">
    <location>
        <begin position="1"/>
        <end position="13"/>
    </location>
</feature>
<evidence type="ECO:0000256" key="2">
    <source>
        <dbReference type="ARBA" id="ARBA00013194"/>
    </source>
</evidence>
<dbReference type="InterPro" id="IPR015943">
    <property type="entry name" value="WD40/YVTN_repeat-like_dom_sf"/>
</dbReference>
<evidence type="ECO:0000256" key="7">
    <source>
        <dbReference type="SAM" id="MobiDB-lite"/>
    </source>
</evidence>
<comment type="catalytic activity">
    <reaction evidence="1">
        <text>[protein]-peptidylproline (omega=180) = [protein]-peptidylproline (omega=0)</text>
        <dbReference type="Rhea" id="RHEA:16237"/>
        <dbReference type="Rhea" id="RHEA-COMP:10747"/>
        <dbReference type="Rhea" id="RHEA-COMP:10748"/>
        <dbReference type="ChEBI" id="CHEBI:83833"/>
        <dbReference type="ChEBI" id="CHEBI:83834"/>
        <dbReference type="EC" id="5.2.1.8"/>
    </reaction>
</comment>
<dbReference type="PANTHER" id="PTHR45625">
    <property type="entry name" value="PEPTIDYL-PROLYL CIS-TRANS ISOMERASE-RELATED"/>
    <property type="match status" value="1"/>
</dbReference>
<evidence type="ECO:0000256" key="1">
    <source>
        <dbReference type="ARBA" id="ARBA00000971"/>
    </source>
</evidence>
<dbReference type="InterPro" id="IPR020892">
    <property type="entry name" value="Cyclophilin-type_PPIase_CS"/>
</dbReference>
<dbReference type="Pfam" id="PF00160">
    <property type="entry name" value="Pro_isomerase"/>
    <property type="match status" value="1"/>
</dbReference>
<dbReference type="PROSITE" id="PS50072">
    <property type="entry name" value="CSA_PPIASE_2"/>
    <property type="match status" value="1"/>
</dbReference>
<gene>
    <name evidence="9" type="ORF">CLEI1391_LOCUS749</name>
</gene>
<feature type="domain" description="PPIase cyclophilin-type" evidence="8">
    <location>
        <begin position="491"/>
        <end position="634"/>
    </location>
</feature>
<keyword evidence="4" id="KW-0677">Repeat</keyword>
<dbReference type="AlphaFoldDB" id="A0A7S0N9A5"/>
<dbReference type="EMBL" id="HBFB01001506">
    <property type="protein sequence ID" value="CAD8663855.1"/>
    <property type="molecule type" value="Transcribed_RNA"/>
</dbReference>
<feature type="region of interest" description="Disordered" evidence="7">
    <location>
        <begin position="1"/>
        <end position="47"/>
    </location>
</feature>
<dbReference type="SMART" id="SM00320">
    <property type="entry name" value="WD40"/>
    <property type="match status" value="4"/>
</dbReference>